<feature type="compositionally biased region" description="Polar residues" evidence="3">
    <location>
        <begin position="229"/>
        <end position="238"/>
    </location>
</feature>
<dbReference type="PANTHER" id="PTHR15350:SF5">
    <property type="entry name" value="COP9 SIGNALOSOME COMPLEX SUBUNIT 7"/>
    <property type="match status" value="1"/>
</dbReference>
<dbReference type="SMART" id="SM00088">
    <property type="entry name" value="PINT"/>
    <property type="match status" value="1"/>
</dbReference>
<evidence type="ECO:0000313" key="6">
    <source>
        <dbReference type="Proteomes" id="UP000192596"/>
    </source>
</evidence>
<dbReference type="InParanoid" id="A0A1V8SAQ1"/>
<comment type="similarity">
    <text evidence="1">Belongs to the CSN7/EIF3M family. CSN7 subfamily.</text>
</comment>
<evidence type="ECO:0000256" key="3">
    <source>
        <dbReference type="SAM" id="MobiDB-lite"/>
    </source>
</evidence>
<feature type="compositionally biased region" description="Polar residues" evidence="3">
    <location>
        <begin position="287"/>
        <end position="296"/>
    </location>
</feature>
<evidence type="ECO:0000256" key="2">
    <source>
        <dbReference type="ARBA" id="ARBA00022790"/>
    </source>
</evidence>
<dbReference type="InterPro" id="IPR000717">
    <property type="entry name" value="PCI_dom"/>
</dbReference>
<gene>
    <name evidence="5" type="ORF">B0A48_17540</name>
</gene>
<name>A0A1V8SAQ1_9PEZI</name>
<feature type="domain" description="PCI" evidence="4">
    <location>
        <begin position="1"/>
        <end position="159"/>
    </location>
</feature>
<dbReference type="STRING" id="1507870.A0A1V8SAQ1"/>
<organism evidence="5 6">
    <name type="scientific">Cryoendolithus antarcticus</name>
    <dbReference type="NCBI Taxonomy" id="1507870"/>
    <lineage>
        <taxon>Eukaryota</taxon>
        <taxon>Fungi</taxon>
        <taxon>Dikarya</taxon>
        <taxon>Ascomycota</taxon>
        <taxon>Pezizomycotina</taxon>
        <taxon>Dothideomycetes</taxon>
        <taxon>Dothideomycetidae</taxon>
        <taxon>Cladosporiales</taxon>
        <taxon>Cladosporiaceae</taxon>
        <taxon>Cryoendolithus</taxon>
    </lineage>
</organism>
<reference evidence="6" key="1">
    <citation type="submission" date="2017-03" db="EMBL/GenBank/DDBJ databases">
        <title>Genomes of endolithic fungi from Antarctica.</title>
        <authorList>
            <person name="Coleine C."/>
            <person name="Masonjones S."/>
            <person name="Stajich J.E."/>
        </authorList>
    </citation>
    <scope>NUCLEOTIDE SEQUENCE [LARGE SCALE GENOMIC DNA]</scope>
    <source>
        <strain evidence="6">CCFEE 5527</strain>
    </source>
</reference>
<protein>
    <recommendedName>
        <fullName evidence="4">PCI domain-containing protein</fullName>
    </recommendedName>
</protein>
<comment type="caution">
    <text evidence="5">The sequence shown here is derived from an EMBL/GenBank/DDBJ whole genome shotgun (WGS) entry which is preliminary data.</text>
</comment>
<dbReference type="InterPro" id="IPR045237">
    <property type="entry name" value="COPS7/eIF3m"/>
</dbReference>
<evidence type="ECO:0000256" key="1">
    <source>
        <dbReference type="ARBA" id="ARBA00008482"/>
    </source>
</evidence>
<dbReference type="Proteomes" id="UP000192596">
    <property type="component" value="Unassembled WGS sequence"/>
</dbReference>
<keyword evidence="2" id="KW-0736">Signalosome</keyword>
<accession>A0A1V8SAQ1</accession>
<evidence type="ECO:0000313" key="5">
    <source>
        <dbReference type="EMBL" id="OQN96284.1"/>
    </source>
</evidence>
<proteinExistence type="inferred from homology"/>
<dbReference type="AlphaFoldDB" id="A0A1V8SAQ1"/>
<dbReference type="PROSITE" id="PS50250">
    <property type="entry name" value="PCI"/>
    <property type="match status" value="1"/>
</dbReference>
<sequence length="303" mass="32184">MDQTRALTALAPYLALAKSATSPRAAIDLITQATSAPNTYVFAELLQQPNVHAIRRSDEYGIYHYILEIFAWGTWQDYTANVSNPTLSEQQTQKLKLLSLLSYAAAPSADLSYAALTSKLDLASTSELESLVTIAIYNSLLTATLNPSAQTVVITSVAPLRDLAPGSIASLLGDLDAWSQRCDSVLSDLQAEIANVEAAAQKKAKAEARREKQVSAALEEGGKGGGNPAQANSKGTRSGNRKDEEDDADPMDVDGGLGGGGGKKRVRVSLAGWTHQSVRDRELQKMNVGQTASGHSASVVVER</sequence>
<evidence type="ECO:0000259" key="4">
    <source>
        <dbReference type="PROSITE" id="PS50250"/>
    </source>
</evidence>
<dbReference type="GO" id="GO:0008180">
    <property type="term" value="C:COP9 signalosome"/>
    <property type="evidence" value="ECO:0007669"/>
    <property type="project" value="UniProtKB-KW"/>
</dbReference>
<dbReference type="Pfam" id="PF01399">
    <property type="entry name" value="PCI"/>
    <property type="match status" value="1"/>
</dbReference>
<keyword evidence="6" id="KW-1185">Reference proteome</keyword>
<dbReference type="Pfam" id="PF22061">
    <property type="entry name" value="CSN7_HB_subdom"/>
    <property type="match status" value="1"/>
</dbReference>
<feature type="region of interest" description="Disordered" evidence="3">
    <location>
        <begin position="207"/>
        <end position="303"/>
    </location>
</feature>
<dbReference type="PANTHER" id="PTHR15350">
    <property type="entry name" value="COP9 SIGNALOSOME COMPLEX SUBUNIT 7/DENDRITIC CELL PROTEIN GA17"/>
    <property type="match status" value="1"/>
</dbReference>
<dbReference type="OrthoDB" id="10265275at2759"/>
<dbReference type="EMBL" id="NAJO01000068">
    <property type="protein sequence ID" value="OQN96284.1"/>
    <property type="molecule type" value="Genomic_DNA"/>
</dbReference>